<reference evidence="18 19" key="1">
    <citation type="submission" date="2017-09" db="EMBL/GenBank/DDBJ databases">
        <title>Depth-based differentiation of microbial function through sediment-hosted aquifers and enrichment of novel symbionts in the deep terrestrial subsurface.</title>
        <authorList>
            <person name="Probst A.J."/>
            <person name="Ladd B."/>
            <person name="Jarett J.K."/>
            <person name="Geller-Mcgrath D.E."/>
            <person name="Sieber C.M."/>
            <person name="Emerson J.B."/>
            <person name="Anantharaman K."/>
            <person name="Thomas B.C."/>
            <person name="Malmstrom R."/>
            <person name="Stieglmeier M."/>
            <person name="Klingl A."/>
            <person name="Woyke T."/>
            <person name="Ryan C.M."/>
            <person name="Banfield J.F."/>
        </authorList>
    </citation>
    <scope>NUCLEOTIDE SEQUENCE [LARGE SCALE GENOMIC DNA]</scope>
    <source>
        <strain evidence="18">CG11_big_fil_rev_8_21_14_0_20_45_26</strain>
    </source>
</reference>
<dbReference type="AlphaFoldDB" id="A0A2H0LMA5"/>
<accession>A0A2H0LMA5</accession>
<evidence type="ECO:0000256" key="15">
    <source>
        <dbReference type="PROSITE-ProRule" id="PRU01319"/>
    </source>
</evidence>
<comment type="subcellular location">
    <subcellularLocation>
        <location evidence="4 14">Cytoplasm</location>
    </subcellularLocation>
</comment>
<dbReference type="GO" id="GO:0005737">
    <property type="term" value="C:cytoplasm"/>
    <property type="evidence" value="ECO:0007669"/>
    <property type="project" value="UniProtKB-SubCell"/>
</dbReference>
<proteinExistence type="inferred from homology"/>
<evidence type="ECO:0000256" key="1">
    <source>
        <dbReference type="ARBA" id="ARBA00000077"/>
    </source>
</evidence>
<dbReference type="CDD" id="cd07182">
    <property type="entry name" value="RNase_HII_bacteria_HII_like"/>
    <property type="match status" value="1"/>
</dbReference>
<feature type="binding site" evidence="14 15">
    <location>
        <position position="114"/>
    </location>
    <ligand>
        <name>a divalent metal cation</name>
        <dbReference type="ChEBI" id="CHEBI:60240"/>
    </ligand>
</feature>
<comment type="function">
    <text evidence="3 14 16">Endonuclease that specifically degrades the RNA of RNA-DNA hybrids.</text>
</comment>
<evidence type="ECO:0000313" key="18">
    <source>
        <dbReference type="EMBL" id="PIQ85527.1"/>
    </source>
</evidence>
<feature type="binding site" evidence="14 15">
    <location>
        <position position="20"/>
    </location>
    <ligand>
        <name>a divalent metal cation</name>
        <dbReference type="ChEBI" id="CHEBI:60240"/>
    </ligand>
</feature>
<dbReference type="PANTHER" id="PTHR10954">
    <property type="entry name" value="RIBONUCLEASE H2 SUBUNIT A"/>
    <property type="match status" value="1"/>
</dbReference>
<keyword evidence="13 14" id="KW-0464">Manganese</keyword>
<keyword evidence="12 14" id="KW-0378">Hydrolase</keyword>
<dbReference type="InterPro" id="IPR001352">
    <property type="entry name" value="RNase_HII/HIII"/>
</dbReference>
<dbReference type="GO" id="GO:0030145">
    <property type="term" value="F:manganese ion binding"/>
    <property type="evidence" value="ECO:0007669"/>
    <property type="project" value="UniProtKB-UniRule"/>
</dbReference>
<organism evidence="18 19">
    <name type="scientific">Candidatus Abzuiibacterium crystallinum</name>
    <dbReference type="NCBI Taxonomy" id="1974748"/>
    <lineage>
        <taxon>Bacteria</taxon>
        <taxon>Pseudomonadati</taxon>
        <taxon>Candidatus Omnitrophota</taxon>
        <taxon>Candidatus Abzuiibacterium</taxon>
    </lineage>
</organism>
<evidence type="ECO:0000259" key="17">
    <source>
        <dbReference type="PROSITE" id="PS51975"/>
    </source>
</evidence>
<evidence type="ECO:0000256" key="9">
    <source>
        <dbReference type="ARBA" id="ARBA00022722"/>
    </source>
</evidence>
<dbReference type="GO" id="GO:0006298">
    <property type="term" value="P:mismatch repair"/>
    <property type="evidence" value="ECO:0007669"/>
    <property type="project" value="TreeGrafter"/>
</dbReference>
<dbReference type="EMBL" id="PCVY01000065">
    <property type="protein sequence ID" value="PIQ85527.1"/>
    <property type="molecule type" value="Genomic_DNA"/>
</dbReference>
<evidence type="ECO:0000256" key="16">
    <source>
        <dbReference type="RuleBase" id="RU003515"/>
    </source>
</evidence>
<dbReference type="PANTHER" id="PTHR10954:SF18">
    <property type="entry name" value="RIBONUCLEASE HII"/>
    <property type="match status" value="1"/>
</dbReference>
<evidence type="ECO:0000256" key="13">
    <source>
        <dbReference type="ARBA" id="ARBA00023211"/>
    </source>
</evidence>
<dbReference type="GO" id="GO:0004523">
    <property type="term" value="F:RNA-DNA hybrid ribonuclease activity"/>
    <property type="evidence" value="ECO:0007669"/>
    <property type="project" value="UniProtKB-UniRule"/>
</dbReference>
<dbReference type="GO" id="GO:0003723">
    <property type="term" value="F:RNA binding"/>
    <property type="evidence" value="ECO:0007669"/>
    <property type="project" value="UniProtKB-UniRule"/>
</dbReference>
<evidence type="ECO:0000256" key="10">
    <source>
        <dbReference type="ARBA" id="ARBA00022723"/>
    </source>
</evidence>
<protein>
    <recommendedName>
        <fullName evidence="7 14">Ribonuclease HII</fullName>
        <shortName evidence="14">RNase HII</shortName>
        <ecNumber evidence="6 14">3.1.26.4</ecNumber>
    </recommendedName>
</protein>
<evidence type="ECO:0000256" key="8">
    <source>
        <dbReference type="ARBA" id="ARBA00022490"/>
    </source>
</evidence>
<dbReference type="GO" id="GO:0032299">
    <property type="term" value="C:ribonuclease H2 complex"/>
    <property type="evidence" value="ECO:0007669"/>
    <property type="project" value="TreeGrafter"/>
</dbReference>
<evidence type="ECO:0000256" key="12">
    <source>
        <dbReference type="ARBA" id="ARBA00022801"/>
    </source>
</evidence>
<dbReference type="InterPro" id="IPR024567">
    <property type="entry name" value="RNase_HII/HIII_dom"/>
</dbReference>
<evidence type="ECO:0000256" key="3">
    <source>
        <dbReference type="ARBA" id="ARBA00004065"/>
    </source>
</evidence>
<dbReference type="InterPro" id="IPR036397">
    <property type="entry name" value="RNaseH_sf"/>
</dbReference>
<evidence type="ECO:0000256" key="6">
    <source>
        <dbReference type="ARBA" id="ARBA00012180"/>
    </source>
</evidence>
<dbReference type="HAMAP" id="MF_00052_B">
    <property type="entry name" value="RNase_HII_B"/>
    <property type="match status" value="1"/>
</dbReference>
<dbReference type="GO" id="GO:0043137">
    <property type="term" value="P:DNA replication, removal of RNA primer"/>
    <property type="evidence" value="ECO:0007669"/>
    <property type="project" value="TreeGrafter"/>
</dbReference>
<evidence type="ECO:0000256" key="11">
    <source>
        <dbReference type="ARBA" id="ARBA00022759"/>
    </source>
</evidence>
<dbReference type="SUPFAM" id="SSF53098">
    <property type="entry name" value="Ribonuclease H-like"/>
    <property type="match status" value="1"/>
</dbReference>
<dbReference type="Gene3D" id="3.30.420.10">
    <property type="entry name" value="Ribonuclease H-like superfamily/Ribonuclease H"/>
    <property type="match status" value="1"/>
</dbReference>
<dbReference type="Pfam" id="PF01351">
    <property type="entry name" value="RNase_HII"/>
    <property type="match status" value="1"/>
</dbReference>
<comment type="cofactor">
    <cofactor evidence="2">
        <name>Mg(2+)</name>
        <dbReference type="ChEBI" id="CHEBI:18420"/>
    </cofactor>
</comment>
<dbReference type="PROSITE" id="PS51975">
    <property type="entry name" value="RNASE_H_2"/>
    <property type="match status" value="1"/>
</dbReference>
<evidence type="ECO:0000256" key="7">
    <source>
        <dbReference type="ARBA" id="ARBA00019179"/>
    </source>
</evidence>
<comment type="caution">
    <text evidence="18">The sequence shown here is derived from an EMBL/GenBank/DDBJ whole genome shotgun (WGS) entry which is preliminary data.</text>
</comment>
<dbReference type="InterPro" id="IPR012337">
    <property type="entry name" value="RNaseH-like_sf"/>
</dbReference>
<gene>
    <name evidence="14" type="primary">rnhB</name>
    <name evidence="18" type="ORF">COV74_08535</name>
</gene>
<dbReference type="InterPro" id="IPR022898">
    <property type="entry name" value="RNase_HII"/>
</dbReference>
<name>A0A2H0LMA5_9BACT</name>
<evidence type="ECO:0000313" key="19">
    <source>
        <dbReference type="Proteomes" id="UP000230859"/>
    </source>
</evidence>
<feature type="binding site" evidence="14 15">
    <location>
        <position position="21"/>
    </location>
    <ligand>
        <name>a divalent metal cation</name>
        <dbReference type="ChEBI" id="CHEBI:60240"/>
    </ligand>
</feature>
<evidence type="ECO:0000256" key="2">
    <source>
        <dbReference type="ARBA" id="ARBA00001946"/>
    </source>
</evidence>
<sequence>MHSFEALFVQNGLRRIAGVDEAGRGPLAGPVVAAAVVFPHDSPFFQEEKIRDSKSLTPKKRQEKYWEILAHGRVGVGVISGKLIDELNILQASLLAMRHAILTLSVTPEAVLIDGIHGVHDLPKQIEQVPIIDGDRKSISIAAASIVAKVTRDKMMEDYDKLYPQYGFSQHKGYATALHRAALAAYGPSPIHRFSFEPVARCHTVP</sequence>
<evidence type="ECO:0000256" key="5">
    <source>
        <dbReference type="ARBA" id="ARBA00007383"/>
    </source>
</evidence>
<keyword evidence="11 14" id="KW-0255">Endonuclease</keyword>
<evidence type="ECO:0000256" key="4">
    <source>
        <dbReference type="ARBA" id="ARBA00004496"/>
    </source>
</evidence>
<dbReference type="EC" id="3.1.26.4" evidence="6 14"/>
<keyword evidence="9 14" id="KW-0540">Nuclease</keyword>
<dbReference type="NCBIfam" id="NF000595">
    <property type="entry name" value="PRK00015.1-3"/>
    <property type="match status" value="1"/>
</dbReference>
<evidence type="ECO:0000256" key="14">
    <source>
        <dbReference type="HAMAP-Rule" id="MF_00052"/>
    </source>
</evidence>
<comment type="cofactor">
    <cofactor evidence="14 15">
        <name>Mn(2+)</name>
        <dbReference type="ChEBI" id="CHEBI:29035"/>
    </cofactor>
    <cofactor evidence="14 15">
        <name>Mg(2+)</name>
        <dbReference type="ChEBI" id="CHEBI:18420"/>
    </cofactor>
    <text evidence="14 15">Manganese or magnesium. Binds 1 divalent metal ion per monomer in the absence of substrate. May bind a second metal ion after substrate binding.</text>
</comment>
<comment type="similarity">
    <text evidence="5 14 16">Belongs to the RNase HII family.</text>
</comment>
<keyword evidence="10 14" id="KW-0479">Metal-binding</keyword>
<dbReference type="Proteomes" id="UP000230859">
    <property type="component" value="Unassembled WGS sequence"/>
</dbReference>
<dbReference type="NCBIfam" id="NF000594">
    <property type="entry name" value="PRK00015.1-1"/>
    <property type="match status" value="1"/>
</dbReference>
<feature type="domain" description="RNase H type-2" evidence="17">
    <location>
        <begin position="14"/>
        <end position="206"/>
    </location>
</feature>
<comment type="catalytic activity">
    <reaction evidence="1 14 15 16">
        <text>Endonucleolytic cleavage to 5'-phosphomonoester.</text>
        <dbReference type="EC" id="3.1.26.4"/>
    </reaction>
</comment>
<keyword evidence="8 14" id="KW-0963">Cytoplasm</keyword>